<keyword evidence="8" id="KW-0449">Lipoprotein</keyword>
<name>A0ABV7CM61_9GAMM</name>
<evidence type="ECO:0000256" key="8">
    <source>
        <dbReference type="ARBA" id="ARBA00023288"/>
    </source>
</evidence>
<evidence type="ECO:0000313" key="12">
    <source>
        <dbReference type="Proteomes" id="UP001595453"/>
    </source>
</evidence>
<organism evidence="11 12">
    <name type="scientific">Pseudoalteromonas fenneropenaei</name>
    <dbReference type="NCBI Taxonomy" id="1737459"/>
    <lineage>
        <taxon>Bacteria</taxon>
        <taxon>Pseudomonadati</taxon>
        <taxon>Pseudomonadota</taxon>
        <taxon>Gammaproteobacteria</taxon>
        <taxon>Alteromonadales</taxon>
        <taxon>Pseudoalteromonadaceae</taxon>
        <taxon>Pseudoalteromonas</taxon>
    </lineage>
</organism>
<sequence>MFNNLFNRKLYPILITPLLSLLVACNSTSSGSSTFTKQSSTPNVNEVAKQAYDGPKARIAVARFTDKSNNAYWYNKEIGDGMADQLTTALFNTNRFIVLERQALDAVTAEQDLAAMGRVSQDTAAAYGEIEGAEIVVVASVTEFKDNASGGSVGGGGWVGNMISTVSAGFSGAHMAVDIRLIDTRTSRILAATNIEGGTTDFDFSAAALNFGGSIMGGGLSGWSNTPKEKALREVIIKAVAFLEGKVPASYYRYDPNNQPVHGQASVAKAPVAAKKVQAKPQDEFSVPTGRLTRVEKMNIAMSRIHLVCLGYLKNKPEYEDFEVDDVSYDRPTVAALRAYQGENGFAVTGLADKTTKEALDKSECIAQSNAAGMKSLGSYFGVDGSN</sequence>
<reference evidence="12" key="1">
    <citation type="journal article" date="2019" name="Int. J. Syst. Evol. Microbiol.">
        <title>The Global Catalogue of Microorganisms (GCM) 10K type strain sequencing project: providing services to taxonomists for standard genome sequencing and annotation.</title>
        <authorList>
            <consortium name="The Broad Institute Genomics Platform"/>
            <consortium name="The Broad Institute Genome Sequencing Center for Infectious Disease"/>
            <person name="Wu L."/>
            <person name="Ma J."/>
        </authorList>
    </citation>
    <scope>NUCLEOTIDE SEQUENCE [LARGE SCALE GENOMIC DNA]</scope>
    <source>
        <strain evidence="12">KCTC 42730</strain>
    </source>
</reference>
<dbReference type="Gene3D" id="1.10.101.10">
    <property type="entry name" value="PGBD-like superfamily/PGBD"/>
    <property type="match status" value="1"/>
</dbReference>
<evidence type="ECO:0000256" key="5">
    <source>
        <dbReference type="ARBA" id="ARBA00022729"/>
    </source>
</evidence>
<evidence type="ECO:0000256" key="7">
    <source>
        <dbReference type="ARBA" id="ARBA00023139"/>
    </source>
</evidence>
<evidence type="ECO:0000313" key="11">
    <source>
        <dbReference type="EMBL" id="MFC3033709.1"/>
    </source>
</evidence>
<proteinExistence type="inferred from homology"/>
<evidence type="ECO:0000256" key="3">
    <source>
        <dbReference type="ARBA" id="ARBA00014028"/>
    </source>
</evidence>
<evidence type="ECO:0000256" key="6">
    <source>
        <dbReference type="ARBA" id="ARBA00023136"/>
    </source>
</evidence>
<dbReference type="RefSeq" id="WP_377125601.1">
    <property type="nucleotide sequence ID" value="NZ_JBHRSD010000026.1"/>
</dbReference>
<keyword evidence="12" id="KW-1185">Reference proteome</keyword>
<keyword evidence="4" id="KW-1003">Cell membrane</keyword>
<dbReference type="InterPro" id="IPR036365">
    <property type="entry name" value="PGBD-like_sf"/>
</dbReference>
<dbReference type="PANTHER" id="PTHR41164:SF1">
    <property type="entry name" value="CURLI PRODUCTION ASSEMBLY_TRANSPORT COMPONENT CSGG"/>
    <property type="match status" value="1"/>
</dbReference>
<dbReference type="Pfam" id="PF01471">
    <property type="entry name" value="PG_binding_1"/>
    <property type="match status" value="1"/>
</dbReference>
<comment type="function">
    <text evidence="1">May be involved in the biogenesis of curli organelles.</text>
</comment>
<keyword evidence="7" id="KW-0564">Palmitate</keyword>
<dbReference type="PANTHER" id="PTHR41164">
    <property type="entry name" value="CURLI PRODUCTION ASSEMBLY/TRANSPORT COMPONENT CSGG"/>
    <property type="match status" value="1"/>
</dbReference>
<dbReference type="Gene3D" id="3.40.50.10610">
    <property type="entry name" value="ABC-type transport auxiliary lipoprotein component"/>
    <property type="match status" value="1"/>
</dbReference>
<evidence type="ECO:0000256" key="2">
    <source>
        <dbReference type="ARBA" id="ARBA00008899"/>
    </source>
</evidence>
<dbReference type="InterPro" id="IPR002477">
    <property type="entry name" value="Peptidoglycan-bd-like"/>
</dbReference>
<comment type="caution">
    <text evidence="11">The sequence shown here is derived from an EMBL/GenBank/DDBJ whole genome shotgun (WGS) entry which is preliminary data.</text>
</comment>
<feature type="chain" id="PRO_5047538637" description="Curli production assembly/transport component CsgG" evidence="9">
    <location>
        <begin position="30"/>
        <end position="387"/>
    </location>
</feature>
<evidence type="ECO:0000256" key="4">
    <source>
        <dbReference type="ARBA" id="ARBA00022475"/>
    </source>
</evidence>
<comment type="similarity">
    <text evidence="2">Belongs to the CsgG family.</text>
</comment>
<keyword evidence="6" id="KW-0472">Membrane</keyword>
<dbReference type="Pfam" id="PF03783">
    <property type="entry name" value="CsgG"/>
    <property type="match status" value="1"/>
</dbReference>
<evidence type="ECO:0000256" key="9">
    <source>
        <dbReference type="SAM" id="SignalP"/>
    </source>
</evidence>
<protein>
    <recommendedName>
        <fullName evidence="3">Curli production assembly/transport component CsgG</fullName>
    </recommendedName>
</protein>
<feature type="domain" description="Peptidoglycan binding-like" evidence="10">
    <location>
        <begin position="306"/>
        <end position="360"/>
    </location>
</feature>
<evidence type="ECO:0000256" key="1">
    <source>
        <dbReference type="ARBA" id="ARBA00003989"/>
    </source>
</evidence>
<gene>
    <name evidence="11" type="ORF">ACFOEE_14385</name>
</gene>
<dbReference type="InterPro" id="IPR005534">
    <property type="entry name" value="Curli_assmbl/transp-comp_CsgG"/>
</dbReference>
<accession>A0ABV7CM61</accession>
<dbReference type="InterPro" id="IPR036366">
    <property type="entry name" value="PGBDSf"/>
</dbReference>
<feature type="signal peptide" evidence="9">
    <location>
        <begin position="1"/>
        <end position="29"/>
    </location>
</feature>
<evidence type="ECO:0000259" key="10">
    <source>
        <dbReference type="Pfam" id="PF01471"/>
    </source>
</evidence>
<keyword evidence="5 9" id="KW-0732">Signal</keyword>
<dbReference type="SUPFAM" id="SSF47090">
    <property type="entry name" value="PGBD-like"/>
    <property type="match status" value="1"/>
</dbReference>
<dbReference type="EMBL" id="JBHRSD010000026">
    <property type="protein sequence ID" value="MFC3033709.1"/>
    <property type="molecule type" value="Genomic_DNA"/>
</dbReference>
<dbReference type="Proteomes" id="UP001595453">
    <property type="component" value="Unassembled WGS sequence"/>
</dbReference>